<dbReference type="PANTHER" id="PTHR41252">
    <property type="entry name" value="BLR2505 PROTEIN"/>
    <property type="match status" value="1"/>
</dbReference>
<evidence type="ECO:0000313" key="3">
    <source>
        <dbReference type="Proteomes" id="UP001500957"/>
    </source>
</evidence>
<reference evidence="2 3" key="1">
    <citation type="journal article" date="2019" name="Int. J. Syst. Evol. Microbiol.">
        <title>The Global Catalogue of Microorganisms (GCM) 10K type strain sequencing project: providing services to taxonomists for standard genome sequencing and annotation.</title>
        <authorList>
            <consortium name="The Broad Institute Genomics Platform"/>
            <consortium name="The Broad Institute Genome Sequencing Center for Infectious Disease"/>
            <person name="Wu L."/>
            <person name="Ma J."/>
        </authorList>
    </citation>
    <scope>NUCLEOTIDE SEQUENCE [LARGE SCALE GENOMIC DNA]</scope>
    <source>
        <strain evidence="2 3">JCM 10671</strain>
    </source>
</reference>
<name>A0ABN1GIR5_9ACTN</name>
<dbReference type="InterPro" id="IPR032710">
    <property type="entry name" value="NTF2-like_dom_sf"/>
</dbReference>
<dbReference type="InterPro" id="IPR037401">
    <property type="entry name" value="SnoaL-like"/>
</dbReference>
<gene>
    <name evidence="2" type="ORF">GCM10009547_13060</name>
</gene>
<keyword evidence="3" id="KW-1185">Reference proteome</keyword>
<comment type="caution">
    <text evidence="2">The sequence shown here is derived from an EMBL/GenBank/DDBJ whole genome shotgun (WGS) entry which is preliminary data.</text>
</comment>
<dbReference type="Proteomes" id="UP001500957">
    <property type="component" value="Unassembled WGS sequence"/>
</dbReference>
<dbReference type="Pfam" id="PF12680">
    <property type="entry name" value="SnoaL_2"/>
    <property type="match status" value="1"/>
</dbReference>
<protein>
    <recommendedName>
        <fullName evidence="1">SnoaL-like domain-containing protein</fullName>
    </recommendedName>
</protein>
<evidence type="ECO:0000259" key="1">
    <source>
        <dbReference type="Pfam" id="PF12680"/>
    </source>
</evidence>
<accession>A0ABN1GIR5</accession>
<dbReference type="PANTHER" id="PTHR41252:SF1">
    <property type="entry name" value="BLR2505 PROTEIN"/>
    <property type="match status" value="1"/>
</dbReference>
<dbReference type="EMBL" id="BAAAHE010000008">
    <property type="protein sequence ID" value="GAA0612428.1"/>
    <property type="molecule type" value="Genomic_DNA"/>
</dbReference>
<dbReference type="Gene3D" id="3.10.450.50">
    <property type="match status" value="1"/>
</dbReference>
<evidence type="ECO:0000313" key="2">
    <source>
        <dbReference type="EMBL" id="GAA0612428.1"/>
    </source>
</evidence>
<sequence length="148" mass="15643">MAEDAGGSAADVVRRFTAAMQTGDIGTCCALLTEDSVFSEAPSLPFGGDWHGSGGFRSFLSAVATHYRVRLTDLRIDPAGGRVLVRVSGTISSRATGRSLPLDAIDVYEVRKGRIARVDVYYKDSAAVAALCEPVAGEEFADTGKVLR</sequence>
<feature type="domain" description="SnoaL-like" evidence="1">
    <location>
        <begin position="13"/>
        <end position="118"/>
    </location>
</feature>
<dbReference type="RefSeq" id="WP_344602845.1">
    <property type="nucleotide sequence ID" value="NZ_BAAAHE010000008.1"/>
</dbReference>
<proteinExistence type="predicted"/>
<dbReference type="SUPFAM" id="SSF54427">
    <property type="entry name" value="NTF2-like"/>
    <property type="match status" value="1"/>
</dbReference>
<organism evidence="2 3">
    <name type="scientific">Sporichthya brevicatena</name>
    <dbReference type="NCBI Taxonomy" id="171442"/>
    <lineage>
        <taxon>Bacteria</taxon>
        <taxon>Bacillati</taxon>
        <taxon>Actinomycetota</taxon>
        <taxon>Actinomycetes</taxon>
        <taxon>Sporichthyales</taxon>
        <taxon>Sporichthyaceae</taxon>
        <taxon>Sporichthya</taxon>
    </lineage>
</organism>